<sequence length="120" mass="13895">MLSLETGHVRDYSRDPYENYYRSRSGLFGFFRELVSDFPGKEVVAGVVLDGTAKAYPLEELRKSGKLKDRLAANTLSFSFDEVTGELRITDQDGERVPYISAYWFVWREIHPDSELFRSE</sequence>
<dbReference type="EMBL" id="FNGU01000007">
    <property type="protein sequence ID" value="SDM54955.1"/>
    <property type="molecule type" value="Genomic_DNA"/>
</dbReference>
<proteinExistence type="predicted"/>
<dbReference type="InterPro" id="IPR021516">
    <property type="entry name" value="DUF3179"/>
</dbReference>
<gene>
    <name evidence="1" type="ORF">SAMN05660860_02723</name>
</gene>
<protein>
    <submittedName>
        <fullName evidence="1">Uncharacterized protein</fullName>
    </submittedName>
</protein>
<dbReference type="Pfam" id="PF11376">
    <property type="entry name" value="DUF3179"/>
    <property type="match status" value="1"/>
</dbReference>
<accession>A0A1G9U5U7</accession>
<name>A0A1G9U5U7_9BACT</name>
<evidence type="ECO:0000313" key="1">
    <source>
        <dbReference type="EMBL" id="SDM54955.1"/>
    </source>
</evidence>
<dbReference type="AlphaFoldDB" id="A0A1G9U5U7"/>
<evidence type="ECO:0000313" key="2">
    <source>
        <dbReference type="Proteomes" id="UP000182146"/>
    </source>
</evidence>
<organism evidence="1 2">
    <name type="scientific">Geoalkalibacter ferrihydriticus</name>
    <dbReference type="NCBI Taxonomy" id="392333"/>
    <lineage>
        <taxon>Bacteria</taxon>
        <taxon>Pseudomonadati</taxon>
        <taxon>Thermodesulfobacteriota</taxon>
        <taxon>Desulfuromonadia</taxon>
        <taxon>Desulfuromonadales</taxon>
        <taxon>Geoalkalibacteraceae</taxon>
        <taxon>Geoalkalibacter</taxon>
    </lineage>
</organism>
<reference evidence="1 2" key="1">
    <citation type="submission" date="2016-10" db="EMBL/GenBank/DDBJ databases">
        <authorList>
            <person name="de Groot N.N."/>
        </authorList>
    </citation>
    <scope>NUCLEOTIDE SEQUENCE [LARGE SCALE GENOMIC DNA]</scope>
    <source>
        <strain evidence="1 2">DSM 17813</strain>
    </source>
</reference>
<dbReference type="STRING" id="392333.SAMN05660860_02723"/>
<dbReference type="Proteomes" id="UP000182146">
    <property type="component" value="Unassembled WGS sequence"/>
</dbReference>